<protein>
    <submittedName>
        <fullName evidence="1">Uncharacterized protein</fullName>
    </submittedName>
</protein>
<sequence>MGSFGQVGEASAEEILGREEIGNCLVDDGGGGRGGGGFEPPASSHCLEKDCGVLINGSGDCIGGADEFLRDSDVLENGVEDGCGVSCSDNGNGCEHDVDENGAVAGMKGRFPVLDIACLPSISGKRDWVDGGEGNCVIGICENELSVFGRKELESGCGVDEFYFKKDGCLLKLDGCEKTAVEPQGNKLVPGPCLETCSSQINTSGISINGPNGNYLVVTLENGEELSTIGRSGTEERWESNLDSQPCSLHKLDGFENVLCHNEVVLGSTDQCPTSELSSKTTCLPSIDDNRCAFDETSVIHSGVASEYQAELSIIAGNEPHCNENNIMNKLHSSPQLDACENLVCINEVVLGSQGHFPASQSCLEMSCPSKSSSNGVGDNMGGLCKFQPAVYSKNGMKLSATGWNETEDDCGVRRFCSDGRSTEDWLCSSPQGDEFSNEVGKTNSQCQLHLSQSCLETSWMKESPSILTEGPPDAASYCAVEEAASPQPLQLLNGLNVSSSKHLVPDTYKRDASYTFDSSKLAVNDGMIEVKPDCVSRNTRARKSNRLARTRKAARQAIDTTGVFLSIARGKRSCCNQARSSAWGAMGNIIQLFEKNSEIMKFNSQLDQVLNQEPKRGRGGLGSKRSRKAQIKASKSKCCASTSHVHSKVKNERKRGKKGLQAVPPNVVETLDSVQSVVSNCLPPSDSQASFEVLEPSIEILHRVGGDGSGAVQLPCLVQNLEKFDMPPDVCVRDALVGDKELESTVTTQDTSIENNKVDFPGISSIIGTDASGEAPNKNRRVDPETSPDSDMLHVRPDVVNNATEGIISSQRKAYTYARRKVRNDSFPESTLPKSIDGSVSSPSQHVTAPCDITPSKMKCASIKKRKKTCKRDMHHATEFSSIEEKLAGPTKLKKAKKGEKRRMPKKAGNGCDPGNTFNSATGNDSSKSSNIEALTINRSASELDDSRQVLKVETGFEPRVLSGQEVGTSQSESWMLDGLLSAGNTNGRKLSRSSNSRLSKRRSQAPGSAGPRRGTDSAWKGARKNKAKDTVLSGQGVYKDESHALATGVELGGTNTADKVPCKDMPSSIVLPMGNDKELNKSCHSLEPQFFRPRLAWVRCDDCHKWRCIPAELADEIEETDCRWTCKDNKDKAFADCLIPQEKTNAEINAELEISDASCEEDSCSARPISKGLEPRQLTASQQASWTLIKNNLFLHRSRRTQSIDEVMVCHCKPPLDSKLGCGEQCLNRMLNIECVRGTCPCADICSNQQFQRRKYAKFKWFRCGKKGYGLQLQEDVSQGSFLIEYVGEVLDLHAYEARQREYALRGQKHFYFMTLNGSEVIDACVKGNLGRFINHSCDPNCRTEKWMVNGEVCIGLFAIRDIKKGEEVTFDYNYVRVFGAAAKKCVCGSSGCRGYIGGDPSTTESIVQGDSDDEYPEPVMMDEDGEVERKMEDTIPSTSLLDAPFVQHVGVSLETTDTIKNPNSIQELERPSQVQQSVNEIFHGVQQLDVSLQTEESVCNSVPAVSPVGVSLQVEDCTQKSSPATQQFDVPIEAEDTQRKSSSSVQQSETLAQNASAVSKSMSDFVRDNSKSISDTVEDKSIVPKSRPIVKLSRSSGSIKKGKFNAFHGMTNRPKKLVEGAGSRRFEGVEEKLNELLDADGGISKRKDATKGYLKLLLVTAASGDHVNGEAFHSTRDLSMVLDAILKTKSRMVLLDIINKNGLQMLHNIMKQNRRNFNKIPIIRKLLKVLEFLAVKEILSIEHINTSPPCAGMESFRESMITLTRHNDTQVQQIARSFRDRWIPRTIRRITFTERDDDKIESQSGYYNRFPGSHRRRHDQSMRHSDAIDCVTEATSASIPPDADRSEGTCVLPLPSGSVGPAADSIPANGTKRTRKRKSRWDQPVEMNMDQQPLVPVEGQVSNLEVQSSPCHPRMYNVFPNQTTEIQRETNCSDDAEMEHVNDDAPPGFSSPRKSPLVAPGGGAVASNCSPQVPSSNSACDVVSGHAQKRFNPHLPVSYGIPLAFAQQLGTLNEEASSGWAIAPGLPFHPFPPLPKYPRGETRPPFQPSSASIHKRMKHGAGDEAQQASIHHLGPRAHSAAAVVGPPQEAAATGESHPQTIEKGRWQSDGLGRRHFRQQKWNNRGSGKNLPPPWVRLRNGWGLKGHSNLRNGPTNLGGGAGNETREAGGLCHSESVNCTNDREKINSTIDLPQQ</sequence>
<gene>
    <name evidence="1" type="ORF">MRB53_013197</name>
</gene>
<organism evidence="1 2">
    <name type="scientific">Persea americana</name>
    <name type="common">Avocado</name>
    <dbReference type="NCBI Taxonomy" id="3435"/>
    <lineage>
        <taxon>Eukaryota</taxon>
        <taxon>Viridiplantae</taxon>
        <taxon>Streptophyta</taxon>
        <taxon>Embryophyta</taxon>
        <taxon>Tracheophyta</taxon>
        <taxon>Spermatophyta</taxon>
        <taxon>Magnoliopsida</taxon>
        <taxon>Magnoliidae</taxon>
        <taxon>Laurales</taxon>
        <taxon>Lauraceae</taxon>
        <taxon>Persea</taxon>
    </lineage>
</organism>
<reference evidence="1 2" key="1">
    <citation type="journal article" date="2022" name="Hortic Res">
        <title>A haplotype resolved chromosomal level avocado genome allows analysis of novel avocado genes.</title>
        <authorList>
            <person name="Nath O."/>
            <person name="Fletcher S.J."/>
            <person name="Hayward A."/>
            <person name="Shaw L.M."/>
            <person name="Masouleh A.K."/>
            <person name="Furtado A."/>
            <person name="Henry R.J."/>
            <person name="Mitter N."/>
        </authorList>
    </citation>
    <scope>NUCLEOTIDE SEQUENCE [LARGE SCALE GENOMIC DNA]</scope>
    <source>
        <strain evidence="2">cv. Hass</strain>
    </source>
</reference>
<proteinExistence type="predicted"/>
<dbReference type="EMBL" id="CM056812">
    <property type="protein sequence ID" value="KAJ8617011.1"/>
    <property type="molecule type" value="Genomic_DNA"/>
</dbReference>
<evidence type="ECO:0000313" key="1">
    <source>
        <dbReference type="EMBL" id="KAJ8617011.1"/>
    </source>
</evidence>
<dbReference type="Proteomes" id="UP001234297">
    <property type="component" value="Chromosome 4"/>
</dbReference>
<comment type="caution">
    <text evidence="1">The sequence shown here is derived from an EMBL/GenBank/DDBJ whole genome shotgun (WGS) entry which is preliminary data.</text>
</comment>
<accession>A0ACC2K7B1</accession>
<evidence type="ECO:0000313" key="2">
    <source>
        <dbReference type="Proteomes" id="UP001234297"/>
    </source>
</evidence>
<keyword evidence="2" id="KW-1185">Reference proteome</keyword>
<name>A0ACC2K7B1_PERAE</name>